<dbReference type="EMBL" id="QUAB01000015">
    <property type="protein sequence ID" value="REJ07648.1"/>
    <property type="molecule type" value="Genomic_DNA"/>
</dbReference>
<dbReference type="AlphaFoldDB" id="A0A371NY42"/>
<reference evidence="1 2" key="1">
    <citation type="submission" date="2018-08" db="EMBL/GenBank/DDBJ databases">
        <title>Isolation, diversity and antifungal activity of Actinobacteria from cow dung.</title>
        <authorList>
            <person name="Ling L."/>
        </authorList>
    </citation>
    <scope>NUCLEOTIDE SEQUENCE [LARGE SCALE GENOMIC DNA]</scope>
    <source>
        <strain evidence="1 2">NEAU-LLE</strain>
    </source>
</reference>
<protein>
    <submittedName>
        <fullName evidence="1">Phospholipase</fullName>
    </submittedName>
</protein>
<dbReference type="SUPFAM" id="SSF53955">
    <property type="entry name" value="Lysozyme-like"/>
    <property type="match status" value="1"/>
</dbReference>
<comment type="caution">
    <text evidence="1">The sequence shown here is derived from an EMBL/GenBank/DDBJ whole genome shotgun (WGS) entry which is preliminary data.</text>
</comment>
<dbReference type="InterPro" id="IPR023346">
    <property type="entry name" value="Lysozyme-like_dom_sf"/>
</dbReference>
<gene>
    <name evidence="1" type="ORF">DY023_03155</name>
</gene>
<proteinExistence type="predicted"/>
<dbReference type="OrthoDB" id="9766277at2"/>
<keyword evidence="2" id="KW-1185">Reference proteome</keyword>
<organism evidence="1 2">
    <name type="scientific">Microbacterium bovistercoris</name>
    <dbReference type="NCBI Taxonomy" id="2293570"/>
    <lineage>
        <taxon>Bacteria</taxon>
        <taxon>Bacillati</taxon>
        <taxon>Actinomycetota</taxon>
        <taxon>Actinomycetes</taxon>
        <taxon>Micrococcales</taxon>
        <taxon>Microbacteriaceae</taxon>
        <taxon>Microbacterium</taxon>
    </lineage>
</organism>
<evidence type="ECO:0000313" key="1">
    <source>
        <dbReference type="EMBL" id="REJ07648.1"/>
    </source>
</evidence>
<evidence type="ECO:0000313" key="2">
    <source>
        <dbReference type="Proteomes" id="UP000262172"/>
    </source>
</evidence>
<dbReference type="Proteomes" id="UP000262172">
    <property type="component" value="Unassembled WGS sequence"/>
</dbReference>
<name>A0A371NY42_9MICO</name>
<accession>A0A371NY42</accession>
<sequence length="310" mass="31709">MLHNPQTRASGRASAMARAHADVTSRQPLILGVALGAILTVAITAGTASAAVAAEAGDAHVVTVATLASDAPDTTASAGTTGVTIRTEAVDTLRDAQAAVRDAQAATLEVAVARLPLDPNGTTAVDTSELLSDLDGLAGTRPASTVQLMLGTKAVAVQTEQTVAETAELRKALEVAKQKKAAADAAAKKAAEARKKAAAAAAALARSNTPEGAKATARAMMSSRYGWGGDQFSCLSSLWTKESGWNYKAYNPNGGATGIPQSLPGSKMASAGSDWRTNAATQISWGLDYIKRAYGTPCSAWGHSQAVNWY</sequence>